<protein>
    <submittedName>
        <fullName evidence="1">Tail protein</fullName>
    </submittedName>
</protein>
<dbReference type="PATRIC" id="fig|1514904.3.peg.2332"/>
<gene>
    <name evidence="1" type="ORF">SU32_03135</name>
</gene>
<dbReference type="RefSeq" id="WP_082376412.1">
    <property type="nucleotide sequence ID" value="NZ_JXMU01000003.1"/>
</dbReference>
<dbReference type="Proteomes" id="UP000038011">
    <property type="component" value="Unassembled WGS sequence"/>
</dbReference>
<evidence type="ECO:0000313" key="1">
    <source>
        <dbReference type="EMBL" id="KPB02436.1"/>
    </source>
</evidence>
<comment type="caution">
    <text evidence="1">The sequence shown here is derived from an EMBL/GenBank/DDBJ whole genome shotgun (WGS) entry which is preliminary data.</text>
</comment>
<keyword evidence="2" id="KW-1185">Reference proteome</keyword>
<evidence type="ECO:0000313" key="2">
    <source>
        <dbReference type="Proteomes" id="UP000038011"/>
    </source>
</evidence>
<sequence length="186" mass="18719">MMNEELIVSIDADTQGFETALRELEKHAGSFGNTITSALKSAVVSGKSLEDTLRGIALSLAGSALSSGLAPLKNILNGFGSQIFSGFGSVTPFAKGGVPGGIVATPTYFPNGSSVGLMGEAGTEAIMPLKRGSDGSLGVAASPDRAAGSSNITINISTPDIDGFRRSSGQVSAALARAVARGQRTS</sequence>
<reference evidence="1 2" key="1">
    <citation type="submission" date="2015-01" db="EMBL/GenBank/DDBJ databases">
        <title>Ahrensia donghaiensis sp. nov., a novel dimethylsulphoniopropionate-cleavage bacterium isolated from seawater and emended descriptions of the genus Ahrensia and Ahrensia kielensis.</title>
        <authorList>
            <person name="Liu J."/>
        </authorList>
    </citation>
    <scope>NUCLEOTIDE SEQUENCE [LARGE SCALE GENOMIC DNA]</scope>
    <source>
        <strain evidence="1 2">LZD062</strain>
    </source>
</reference>
<dbReference type="AlphaFoldDB" id="A0A0M9GPN9"/>
<dbReference type="EMBL" id="JXMU01000003">
    <property type="protein sequence ID" value="KPB02436.1"/>
    <property type="molecule type" value="Genomic_DNA"/>
</dbReference>
<accession>A0A0M9GPN9</accession>
<proteinExistence type="predicted"/>
<name>A0A0M9GPN9_9HYPH</name>
<organism evidence="1 2">
    <name type="scientific">Ahrensia marina</name>
    <dbReference type="NCBI Taxonomy" id="1514904"/>
    <lineage>
        <taxon>Bacteria</taxon>
        <taxon>Pseudomonadati</taxon>
        <taxon>Pseudomonadota</taxon>
        <taxon>Alphaproteobacteria</taxon>
        <taxon>Hyphomicrobiales</taxon>
        <taxon>Ahrensiaceae</taxon>
        <taxon>Ahrensia</taxon>
    </lineage>
</organism>
<dbReference type="STRING" id="1514904.SU32_03135"/>